<evidence type="ECO:0000313" key="3">
    <source>
        <dbReference type="EMBL" id="MDM8145032.1"/>
    </source>
</evidence>
<name>A0ABT7U3C6_9BACE</name>
<dbReference type="InterPro" id="IPR003509">
    <property type="entry name" value="UPF0102_YraN-like"/>
</dbReference>
<dbReference type="Proteomes" id="UP001228403">
    <property type="component" value="Unassembled WGS sequence"/>
</dbReference>
<reference evidence="4" key="1">
    <citation type="submission" date="2023-07" db="EMBL/GenBank/DDBJ databases">
        <title>Identification and characterization of horizontal gene transfer across gut microbiota members of farm animals based on homology search.</title>
        <authorList>
            <person name="Schwarzerova J."/>
            <person name="Nykrynova M."/>
            <person name="Jureckova K."/>
            <person name="Cejkova D."/>
            <person name="Rychlik I."/>
        </authorList>
    </citation>
    <scope>NUCLEOTIDE SEQUENCE [LARGE SCALE GENOMIC DNA]</scope>
    <source>
        <strain evidence="4">ET4</strain>
    </source>
</reference>
<organism evidence="3 4">
    <name type="scientific">Bacteroides eggerthii</name>
    <dbReference type="NCBI Taxonomy" id="28111"/>
    <lineage>
        <taxon>Bacteria</taxon>
        <taxon>Pseudomonadati</taxon>
        <taxon>Bacteroidota</taxon>
        <taxon>Bacteroidia</taxon>
        <taxon>Bacteroidales</taxon>
        <taxon>Bacteroidaceae</taxon>
        <taxon>Bacteroides</taxon>
    </lineage>
</organism>
<dbReference type="SUPFAM" id="SSF52980">
    <property type="entry name" value="Restriction endonuclease-like"/>
    <property type="match status" value="1"/>
</dbReference>
<gene>
    <name evidence="3" type="ORF">QUW02_03660</name>
</gene>
<dbReference type="HAMAP" id="MF_00048">
    <property type="entry name" value="UPF0102"/>
    <property type="match status" value="1"/>
</dbReference>
<dbReference type="PANTHER" id="PTHR34039">
    <property type="entry name" value="UPF0102 PROTEIN YRAN"/>
    <property type="match status" value="1"/>
</dbReference>
<dbReference type="NCBIfam" id="NF009150">
    <property type="entry name" value="PRK12497.1-3"/>
    <property type="match status" value="1"/>
</dbReference>
<dbReference type="EMBL" id="JAUDCF010000005">
    <property type="protein sequence ID" value="MDM8145032.1"/>
    <property type="molecule type" value="Genomic_DNA"/>
</dbReference>
<sequence>MALHNELGKEGEAAAEQLLLQKGYRILERNWRFRKNEIDLIALKDGIMVFVEVKSRRNTEFGNPQDAVDMPKIRRTVTAAEAYIRKKRFDGKVRFDLICVVGLQPPYRTEHIEQAFYPPLEF</sequence>
<keyword evidence="4" id="KW-1185">Reference proteome</keyword>
<dbReference type="CDD" id="cd20736">
    <property type="entry name" value="PoNe_Nuclease"/>
    <property type="match status" value="1"/>
</dbReference>
<proteinExistence type="inferred from homology"/>
<comment type="similarity">
    <text evidence="1 2">Belongs to the UPF0102 family.</text>
</comment>
<dbReference type="Gene3D" id="3.40.1350.10">
    <property type="match status" value="1"/>
</dbReference>
<dbReference type="Pfam" id="PF02021">
    <property type="entry name" value="UPF0102"/>
    <property type="match status" value="1"/>
</dbReference>
<evidence type="ECO:0000256" key="2">
    <source>
        <dbReference type="HAMAP-Rule" id="MF_00048"/>
    </source>
</evidence>
<dbReference type="PANTHER" id="PTHR34039:SF1">
    <property type="entry name" value="UPF0102 PROTEIN YRAN"/>
    <property type="match status" value="1"/>
</dbReference>
<evidence type="ECO:0000256" key="1">
    <source>
        <dbReference type="ARBA" id="ARBA00006738"/>
    </source>
</evidence>
<dbReference type="InterPro" id="IPR011856">
    <property type="entry name" value="tRNA_endonuc-like_dom_sf"/>
</dbReference>
<protein>
    <recommendedName>
        <fullName evidence="2">UPF0102 protein QUW02_03660</fullName>
    </recommendedName>
</protein>
<accession>A0ABT7U3C6</accession>
<dbReference type="InterPro" id="IPR011335">
    <property type="entry name" value="Restrct_endonuc-II-like"/>
</dbReference>
<evidence type="ECO:0000313" key="4">
    <source>
        <dbReference type="Proteomes" id="UP001228403"/>
    </source>
</evidence>
<comment type="caution">
    <text evidence="3">The sequence shown here is derived from an EMBL/GenBank/DDBJ whole genome shotgun (WGS) entry which is preliminary data.</text>
</comment>